<organism evidence="14 15">
    <name type="scientific">Anas platyrhynchos</name>
    <name type="common">Mallard</name>
    <name type="synonym">Anas boschas</name>
    <dbReference type="NCBI Taxonomy" id="8839"/>
    <lineage>
        <taxon>Eukaryota</taxon>
        <taxon>Metazoa</taxon>
        <taxon>Chordata</taxon>
        <taxon>Craniata</taxon>
        <taxon>Vertebrata</taxon>
        <taxon>Euteleostomi</taxon>
        <taxon>Archelosauria</taxon>
        <taxon>Archosauria</taxon>
        <taxon>Dinosauria</taxon>
        <taxon>Saurischia</taxon>
        <taxon>Theropoda</taxon>
        <taxon>Coelurosauria</taxon>
        <taxon>Aves</taxon>
        <taxon>Neognathae</taxon>
        <taxon>Galloanserae</taxon>
        <taxon>Anseriformes</taxon>
        <taxon>Anatidae</taxon>
        <taxon>Anatinae</taxon>
        <taxon>Anas</taxon>
    </lineage>
</organism>
<dbReference type="Proteomes" id="UP000694400">
    <property type="component" value="Chromosome 3"/>
</dbReference>
<dbReference type="Ensembl" id="ENSAPLT00020012807.1">
    <property type="protein sequence ID" value="ENSAPLP00020011897.1"/>
    <property type="gene ID" value="ENSAPLG00020008756.1"/>
</dbReference>
<evidence type="ECO:0000256" key="1">
    <source>
        <dbReference type="ARBA" id="ARBA00004123"/>
    </source>
</evidence>
<feature type="compositionally biased region" description="Pro residues" evidence="12">
    <location>
        <begin position="267"/>
        <end position="309"/>
    </location>
</feature>
<dbReference type="CDD" id="cd00086">
    <property type="entry name" value="homeodomain"/>
    <property type="match status" value="1"/>
</dbReference>
<keyword evidence="9 10" id="KW-0539">Nucleus</keyword>
<evidence type="ECO:0000256" key="9">
    <source>
        <dbReference type="ARBA" id="ARBA00023242"/>
    </source>
</evidence>
<dbReference type="AlphaFoldDB" id="A0A8B9SVV1"/>
<protein>
    <recommendedName>
        <fullName evidence="13">Homeobox domain-containing protein</fullName>
    </recommendedName>
</protein>
<dbReference type="PANTHER" id="PTHR45793:SF22">
    <property type="entry name" value="CONE-ROD HOMEOBOX PROTEIN"/>
    <property type="match status" value="1"/>
</dbReference>
<keyword evidence="8" id="KW-0804">Transcription</keyword>
<dbReference type="InterPro" id="IPR001356">
    <property type="entry name" value="HD"/>
</dbReference>
<evidence type="ECO:0000313" key="14">
    <source>
        <dbReference type="Ensembl" id="ENSAPLP00020011897.1"/>
    </source>
</evidence>
<dbReference type="SUPFAM" id="SSF46689">
    <property type="entry name" value="Homeodomain-like"/>
    <property type="match status" value="1"/>
</dbReference>
<dbReference type="PROSITE" id="PS50071">
    <property type="entry name" value="HOMEOBOX_2"/>
    <property type="match status" value="1"/>
</dbReference>
<keyword evidence="5" id="KW-0805">Transcription regulation</keyword>
<proteinExistence type="inferred from homology"/>
<feature type="DNA-binding region" description="Homeobox" evidence="10">
    <location>
        <begin position="199"/>
        <end position="258"/>
    </location>
</feature>
<feature type="compositionally biased region" description="Basic residues" evidence="12">
    <location>
        <begin position="250"/>
        <end position="259"/>
    </location>
</feature>
<feature type="compositionally biased region" description="Low complexity" evidence="12">
    <location>
        <begin position="68"/>
        <end position="78"/>
    </location>
</feature>
<evidence type="ECO:0000256" key="11">
    <source>
        <dbReference type="RuleBase" id="RU000682"/>
    </source>
</evidence>
<dbReference type="PRINTS" id="PR01217">
    <property type="entry name" value="PRICHEXTENSN"/>
</dbReference>
<feature type="compositionally biased region" description="Low complexity" evidence="12">
    <location>
        <begin position="157"/>
        <end position="166"/>
    </location>
</feature>
<accession>A0A8B9SVV1</accession>
<reference evidence="14" key="1">
    <citation type="submission" date="2019-08" db="EMBL/GenBank/DDBJ databases">
        <title>Three high-quality genomes provides insights into domestication of ducks.</title>
        <authorList>
            <person name="Hou Z.C."/>
            <person name="Zhu F."/>
            <person name="Yin Z.T."/>
            <person name="Zhang F."/>
        </authorList>
    </citation>
    <scope>NUCLEOTIDE SEQUENCE [LARGE SCALE GENOMIC DNA]</scope>
</reference>
<evidence type="ECO:0000256" key="5">
    <source>
        <dbReference type="ARBA" id="ARBA00023015"/>
    </source>
</evidence>
<dbReference type="SMART" id="SM00389">
    <property type="entry name" value="HOX"/>
    <property type="match status" value="1"/>
</dbReference>
<keyword evidence="6 10" id="KW-0238">DNA-binding</keyword>
<feature type="region of interest" description="Disordered" evidence="12">
    <location>
        <begin position="1"/>
        <end position="204"/>
    </location>
</feature>
<dbReference type="Gene3D" id="1.10.10.60">
    <property type="entry name" value="Homeodomain-like"/>
    <property type="match status" value="1"/>
</dbReference>
<evidence type="ECO:0000256" key="7">
    <source>
        <dbReference type="ARBA" id="ARBA00023155"/>
    </source>
</evidence>
<evidence type="ECO:0000256" key="8">
    <source>
        <dbReference type="ARBA" id="ARBA00023163"/>
    </source>
</evidence>
<evidence type="ECO:0000313" key="15">
    <source>
        <dbReference type="Proteomes" id="UP000694400"/>
    </source>
</evidence>
<dbReference type="GO" id="GO:0030154">
    <property type="term" value="P:cell differentiation"/>
    <property type="evidence" value="ECO:0007669"/>
    <property type="project" value="UniProtKB-KW"/>
</dbReference>
<evidence type="ECO:0000256" key="4">
    <source>
        <dbReference type="ARBA" id="ARBA00022782"/>
    </source>
</evidence>
<evidence type="ECO:0000259" key="13">
    <source>
        <dbReference type="PROSITE" id="PS50071"/>
    </source>
</evidence>
<feature type="compositionally biased region" description="Pro residues" evidence="12">
    <location>
        <begin position="44"/>
        <end position="54"/>
    </location>
</feature>
<name>A0A8B9SVV1_ANAPL</name>
<evidence type="ECO:0000256" key="3">
    <source>
        <dbReference type="ARBA" id="ARBA00022473"/>
    </source>
</evidence>
<dbReference type="PANTHER" id="PTHR45793">
    <property type="entry name" value="HOMEOBOX PROTEIN"/>
    <property type="match status" value="1"/>
</dbReference>
<feature type="region of interest" description="Disordered" evidence="12">
    <location>
        <begin position="246"/>
        <end position="333"/>
    </location>
</feature>
<evidence type="ECO:0000256" key="6">
    <source>
        <dbReference type="ARBA" id="ARBA00023125"/>
    </source>
</evidence>
<dbReference type="PROSITE" id="PS00027">
    <property type="entry name" value="HOMEOBOX_1"/>
    <property type="match status" value="1"/>
</dbReference>
<dbReference type="FunFam" id="1.10.10.60:FF:000312">
    <property type="entry name" value="Mix-type homeobox gene 1"/>
    <property type="match status" value="1"/>
</dbReference>
<evidence type="ECO:0000256" key="12">
    <source>
        <dbReference type="SAM" id="MobiDB-lite"/>
    </source>
</evidence>
<dbReference type="InterPro" id="IPR009057">
    <property type="entry name" value="Homeodomain-like_sf"/>
</dbReference>
<feature type="compositionally biased region" description="Pro residues" evidence="12">
    <location>
        <begin position="174"/>
        <end position="184"/>
    </location>
</feature>
<reference evidence="14" key="2">
    <citation type="submission" date="2025-08" db="UniProtKB">
        <authorList>
            <consortium name="Ensembl"/>
        </authorList>
    </citation>
    <scope>IDENTIFICATION</scope>
</reference>
<evidence type="ECO:0000256" key="2">
    <source>
        <dbReference type="ARBA" id="ARBA00005733"/>
    </source>
</evidence>
<sequence length="345" mass="35589">MDKATALRGSLTLTPRSGAACPSCAPIQPNTPPGAGSPRATPITPLPPPPPPRSFSPSQPFWAKCEGESTSETSTGGSWQAGKHSLVSAGTNPTAPPPHCPHPSPQRGARSPHLPPAGPGPPPPAPPPLCPAIKPRGARGPARLSAMATLRFGEPYPAGRWPREAAAGGGGPGVPGPGSAPTPSPVAALPRGVAEPAAQRRKRTSFTAAQLETLESVFQDTMYPDIHLREKLADATHIPESRIQVWFQNRRAKSRRQRGPPRSGCSPQPPGCPQGPCAARPPPPGCQWPPAAFPGPPPPPPPGPYPAPRGPCGRFSPLTEAADSGGFAEPGSEWEENALGAFRAV</sequence>
<dbReference type="InterPro" id="IPR017970">
    <property type="entry name" value="Homeobox_CS"/>
</dbReference>
<keyword evidence="3" id="KW-0217">Developmental protein</keyword>
<keyword evidence="4" id="KW-0221">Differentiation</keyword>
<feature type="compositionally biased region" description="Pro residues" evidence="12">
    <location>
        <begin position="113"/>
        <end position="130"/>
    </location>
</feature>
<dbReference type="GO" id="GO:0000978">
    <property type="term" value="F:RNA polymerase II cis-regulatory region sequence-specific DNA binding"/>
    <property type="evidence" value="ECO:0007669"/>
    <property type="project" value="TreeGrafter"/>
</dbReference>
<reference evidence="14" key="3">
    <citation type="submission" date="2025-09" db="UniProtKB">
        <authorList>
            <consortium name="Ensembl"/>
        </authorList>
    </citation>
    <scope>IDENTIFICATION</scope>
</reference>
<feature type="compositionally biased region" description="Pro residues" evidence="12">
    <location>
        <begin position="94"/>
        <end position="104"/>
    </location>
</feature>
<comment type="subcellular location">
    <subcellularLocation>
        <location evidence="1 10 11">Nucleus</location>
    </subcellularLocation>
</comment>
<dbReference type="GO" id="GO:0005634">
    <property type="term" value="C:nucleus"/>
    <property type="evidence" value="ECO:0007669"/>
    <property type="project" value="UniProtKB-SubCell"/>
</dbReference>
<dbReference type="Pfam" id="PF00046">
    <property type="entry name" value="Homeodomain"/>
    <property type="match status" value="1"/>
</dbReference>
<feature type="domain" description="Homeobox" evidence="13">
    <location>
        <begin position="197"/>
        <end position="257"/>
    </location>
</feature>
<dbReference type="GO" id="GO:0000981">
    <property type="term" value="F:DNA-binding transcription factor activity, RNA polymerase II-specific"/>
    <property type="evidence" value="ECO:0007669"/>
    <property type="project" value="InterPro"/>
</dbReference>
<keyword evidence="7 10" id="KW-0371">Homeobox</keyword>
<comment type="similarity">
    <text evidence="2">Belongs to the paired homeobox family.</text>
</comment>
<evidence type="ECO:0000256" key="10">
    <source>
        <dbReference type="PROSITE-ProRule" id="PRU00108"/>
    </source>
</evidence>